<sequence length="77" mass="8591">MLMRVIAVLMVLLFLIIKYLLLNLEFEMVEVPKTVKDNSFSSYAAKNTPDNKPVSKKLDGLDNSLSSKEIGSTARNS</sequence>
<feature type="compositionally biased region" description="Polar residues" evidence="1">
    <location>
        <begin position="41"/>
        <end position="50"/>
    </location>
</feature>
<dbReference type="EMBL" id="MTKT01003414">
    <property type="protein sequence ID" value="OWM74944.1"/>
    <property type="molecule type" value="Genomic_DNA"/>
</dbReference>
<comment type="caution">
    <text evidence="2">The sequence shown here is derived from an EMBL/GenBank/DDBJ whole genome shotgun (WGS) entry which is preliminary data.</text>
</comment>
<evidence type="ECO:0000256" key="1">
    <source>
        <dbReference type="SAM" id="MobiDB-lite"/>
    </source>
</evidence>
<proteinExistence type="predicted"/>
<accession>A0A218WQ18</accession>
<feature type="compositionally biased region" description="Polar residues" evidence="1">
    <location>
        <begin position="63"/>
        <end position="77"/>
    </location>
</feature>
<protein>
    <submittedName>
        <fullName evidence="2">Uncharacterized protein</fullName>
    </submittedName>
</protein>
<reference evidence="3" key="1">
    <citation type="journal article" date="2017" name="Plant J.">
        <title>The pomegranate (Punica granatum L.) genome and the genomics of punicalagin biosynthesis.</title>
        <authorList>
            <person name="Qin G."/>
            <person name="Xu C."/>
            <person name="Ming R."/>
            <person name="Tang H."/>
            <person name="Guyot R."/>
            <person name="Kramer E.M."/>
            <person name="Hu Y."/>
            <person name="Yi X."/>
            <person name="Qi Y."/>
            <person name="Xu X."/>
            <person name="Gao Z."/>
            <person name="Pan H."/>
            <person name="Jian J."/>
            <person name="Tian Y."/>
            <person name="Yue Z."/>
            <person name="Xu Y."/>
        </authorList>
    </citation>
    <scope>NUCLEOTIDE SEQUENCE [LARGE SCALE GENOMIC DNA]</scope>
    <source>
        <strain evidence="3">cv. Dabenzi</strain>
    </source>
</reference>
<name>A0A218WQ18_PUNGR</name>
<dbReference type="Proteomes" id="UP000197138">
    <property type="component" value="Unassembled WGS sequence"/>
</dbReference>
<feature type="region of interest" description="Disordered" evidence="1">
    <location>
        <begin position="41"/>
        <end position="77"/>
    </location>
</feature>
<dbReference type="AlphaFoldDB" id="A0A218WQ18"/>
<evidence type="ECO:0000313" key="3">
    <source>
        <dbReference type="Proteomes" id="UP000197138"/>
    </source>
</evidence>
<evidence type="ECO:0000313" key="2">
    <source>
        <dbReference type="EMBL" id="OWM74944.1"/>
    </source>
</evidence>
<gene>
    <name evidence="2" type="ORF">CDL15_Pgr021295</name>
</gene>
<organism evidence="2 3">
    <name type="scientific">Punica granatum</name>
    <name type="common">Pomegranate</name>
    <dbReference type="NCBI Taxonomy" id="22663"/>
    <lineage>
        <taxon>Eukaryota</taxon>
        <taxon>Viridiplantae</taxon>
        <taxon>Streptophyta</taxon>
        <taxon>Embryophyta</taxon>
        <taxon>Tracheophyta</taxon>
        <taxon>Spermatophyta</taxon>
        <taxon>Magnoliopsida</taxon>
        <taxon>eudicotyledons</taxon>
        <taxon>Gunneridae</taxon>
        <taxon>Pentapetalae</taxon>
        <taxon>rosids</taxon>
        <taxon>malvids</taxon>
        <taxon>Myrtales</taxon>
        <taxon>Lythraceae</taxon>
        <taxon>Punica</taxon>
    </lineage>
</organism>